<proteinExistence type="predicted"/>
<evidence type="ECO:0000313" key="1">
    <source>
        <dbReference type="EMBL" id="PSR79779.1"/>
    </source>
</evidence>
<protein>
    <submittedName>
        <fullName evidence="1">Uncharacterized protein</fullName>
    </submittedName>
</protein>
<keyword evidence="2" id="KW-1185">Reference proteome</keyword>
<dbReference type="Proteomes" id="UP000241462">
    <property type="component" value="Unassembled WGS sequence"/>
</dbReference>
<dbReference type="EMBL" id="KZ678554">
    <property type="protein sequence ID" value="PSR79779.1"/>
    <property type="molecule type" value="Genomic_DNA"/>
</dbReference>
<reference evidence="1 2" key="1">
    <citation type="journal article" date="2018" name="Mycol. Prog.">
        <title>Coniella lustricola, a new species from submerged detritus.</title>
        <authorList>
            <person name="Raudabaugh D.B."/>
            <person name="Iturriaga T."/>
            <person name="Carver A."/>
            <person name="Mondo S."/>
            <person name="Pangilinan J."/>
            <person name="Lipzen A."/>
            <person name="He G."/>
            <person name="Amirebrahimi M."/>
            <person name="Grigoriev I.V."/>
            <person name="Miller A.N."/>
        </authorList>
    </citation>
    <scope>NUCLEOTIDE SEQUENCE [LARGE SCALE GENOMIC DNA]</scope>
    <source>
        <strain evidence="1 2">B22-T-1</strain>
    </source>
</reference>
<accession>A0A2T2ZYS5</accession>
<name>A0A2T2ZYS5_9PEZI</name>
<gene>
    <name evidence="1" type="ORF">BD289DRAFT_85732</name>
</gene>
<organism evidence="1 2">
    <name type="scientific">Coniella lustricola</name>
    <dbReference type="NCBI Taxonomy" id="2025994"/>
    <lineage>
        <taxon>Eukaryota</taxon>
        <taxon>Fungi</taxon>
        <taxon>Dikarya</taxon>
        <taxon>Ascomycota</taxon>
        <taxon>Pezizomycotina</taxon>
        <taxon>Sordariomycetes</taxon>
        <taxon>Sordariomycetidae</taxon>
        <taxon>Diaporthales</taxon>
        <taxon>Schizoparmaceae</taxon>
        <taxon>Coniella</taxon>
    </lineage>
</organism>
<sequence>MQVAAARVDKTLARPPCCIFRPTNPISCWEWSRSLMPILEGRPKVGWAFVLDANSMVGKSLAWMMRRQGPFVSLAPALWSASRCTDCRRYETMDGNLYALLVLEVLCQKKKGKKGKLEDCDHVTSAGLSVSPVDKAKCLVHITAKMNRLFGILDAQTQEGLWVLWALAHVPVDGVLRPLYQVYRCRYRVRLTS</sequence>
<dbReference type="AlphaFoldDB" id="A0A2T2ZYS5"/>
<dbReference type="InParanoid" id="A0A2T2ZYS5"/>
<evidence type="ECO:0000313" key="2">
    <source>
        <dbReference type="Proteomes" id="UP000241462"/>
    </source>
</evidence>